<evidence type="ECO:0000256" key="1">
    <source>
        <dbReference type="PIRNR" id="PIRNR006221"/>
    </source>
</evidence>
<dbReference type="EMBL" id="JAFREM010000026">
    <property type="protein sequence ID" value="MBO1307722.1"/>
    <property type="molecule type" value="Genomic_DNA"/>
</dbReference>
<protein>
    <submittedName>
        <fullName evidence="2">Fructosamine kinase family protein</fullName>
    </submittedName>
</protein>
<name>A0ABS3LDL1_9ENTE</name>
<dbReference type="PIRSF" id="PIRSF006221">
    <property type="entry name" value="Ketosamine-3-kinase"/>
    <property type="match status" value="1"/>
</dbReference>
<dbReference type="Gene3D" id="3.90.1200.10">
    <property type="match status" value="1"/>
</dbReference>
<dbReference type="RefSeq" id="WP_207674720.1">
    <property type="nucleotide sequence ID" value="NZ_JAFREM010000026.1"/>
</dbReference>
<comment type="caution">
    <text evidence="2">The sequence shown here is derived from an EMBL/GenBank/DDBJ whole genome shotgun (WGS) entry which is preliminary data.</text>
</comment>
<dbReference type="Gene3D" id="3.30.200.20">
    <property type="entry name" value="Phosphorylase Kinase, domain 1"/>
    <property type="match status" value="1"/>
</dbReference>
<dbReference type="InterPro" id="IPR011009">
    <property type="entry name" value="Kinase-like_dom_sf"/>
</dbReference>
<gene>
    <name evidence="2" type="ORF">JZO70_16210</name>
</gene>
<dbReference type="InterPro" id="IPR016477">
    <property type="entry name" value="Fructo-/Ketosamine-3-kinase"/>
</dbReference>
<dbReference type="PANTHER" id="PTHR12149">
    <property type="entry name" value="FRUCTOSAMINE 3 KINASE-RELATED PROTEIN"/>
    <property type="match status" value="1"/>
</dbReference>
<proteinExistence type="inferred from homology"/>
<keyword evidence="1" id="KW-0808">Transferase</keyword>
<sequence>MESLLKHLQLENRQLPIGGGDINQAYRVTDGSKDYFLKVHPNMSEAFFQAEADGLQVLSEVVRVPKTFASGVHENDAYLLMEWIEPGQGDQRDIGKALAKIHGQKQENFGYRQDNYLGLFPQINTKSEDWWSFYFGNRLEVQIEIAKQRNRWTRQREERYYSLKEQVLLRWKDLSFKPSLLHGDFWSGNTFFDTNGEPVFIDPAIYYGHRELDIAMEQLFGGFRQTLFDAYQEVYPLDEGWQERVPIYQLYYLLVHLNLFGESYGGAVDRILGGK</sequence>
<reference evidence="2 3" key="1">
    <citation type="submission" date="2021-03" db="EMBL/GenBank/DDBJ databases">
        <title>Enterococcal diversity collection.</title>
        <authorList>
            <person name="Gilmore M.S."/>
            <person name="Schwartzman J."/>
            <person name="Van Tyne D."/>
            <person name="Martin M."/>
            <person name="Earl A.M."/>
            <person name="Manson A.L."/>
            <person name="Straub T."/>
            <person name="Salamzade R."/>
            <person name="Saavedra J."/>
            <person name="Lebreton F."/>
            <person name="Prichula J."/>
            <person name="Schaufler K."/>
            <person name="Gaca A."/>
            <person name="Sgardioli B."/>
            <person name="Wagenaar J."/>
            <person name="Strong T."/>
        </authorList>
    </citation>
    <scope>NUCLEOTIDE SEQUENCE [LARGE SCALE GENOMIC DNA]</scope>
    <source>
        <strain evidence="2 3">669A</strain>
    </source>
</reference>
<dbReference type="SUPFAM" id="SSF56112">
    <property type="entry name" value="Protein kinase-like (PK-like)"/>
    <property type="match status" value="1"/>
</dbReference>
<keyword evidence="1 2" id="KW-0418">Kinase</keyword>
<accession>A0ABS3LDL1</accession>
<evidence type="ECO:0000313" key="2">
    <source>
        <dbReference type="EMBL" id="MBO1307722.1"/>
    </source>
</evidence>
<dbReference type="PANTHER" id="PTHR12149:SF8">
    <property type="entry name" value="PROTEIN-RIBULOSAMINE 3-KINASE"/>
    <property type="match status" value="1"/>
</dbReference>
<dbReference type="GO" id="GO:0016301">
    <property type="term" value="F:kinase activity"/>
    <property type="evidence" value="ECO:0007669"/>
    <property type="project" value="UniProtKB-KW"/>
</dbReference>
<evidence type="ECO:0000313" key="3">
    <source>
        <dbReference type="Proteomes" id="UP000664601"/>
    </source>
</evidence>
<dbReference type="Pfam" id="PF03881">
    <property type="entry name" value="Fructosamin_kin"/>
    <property type="match status" value="1"/>
</dbReference>
<dbReference type="Proteomes" id="UP000664601">
    <property type="component" value="Unassembled WGS sequence"/>
</dbReference>
<organism evidence="2 3">
    <name type="scientific">Candidatus Enterococcus moelleringii</name>
    <dbReference type="NCBI Taxonomy" id="2815325"/>
    <lineage>
        <taxon>Bacteria</taxon>
        <taxon>Bacillati</taxon>
        <taxon>Bacillota</taxon>
        <taxon>Bacilli</taxon>
        <taxon>Lactobacillales</taxon>
        <taxon>Enterococcaceae</taxon>
        <taxon>Enterococcus</taxon>
    </lineage>
</organism>
<comment type="similarity">
    <text evidence="1">Belongs to the fructosamine kinase family.</text>
</comment>
<keyword evidence="3" id="KW-1185">Reference proteome</keyword>